<evidence type="ECO:0000259" key="2">
    <source>
        <dbReference type="Pfam" id="PF00582"/>
    </source>
</evidence>
<proteinExistence type="inferred from homology"/>
<evidence type="ECO:0000313" key="5">
    <source>
        <dbReference type="Proteomes" id="UP000199690"/>
    </source>
</evidence>
<dbReference type="PANTHER" id="PTHR46268">
    <property type="entry name" value="STRESS RESPONSE PROTEIN NHAX"/>
    <property type="match status" value="1"/>
</dbReference>
<dbReference type="PANTHER" id="PTHR46268:SF6">
    <property type="entry name" value="UNIVERSAL STRESS PROTEIN UP12"/>
    <property type="match status" value="1"/>
</dbReference>
<dbReference type="Pfam" id="PF00582">
    <property type="entry name" value="Usp"/>
    <property type="match status" value="2"/>
</dbReference>
<protein>
    <submittedName>
        <fullName evidence="3">Nucleotide-binding universal stress protein, UspA family</fullName>
    </submittedName>
</protein>
<dbReference type="Proteomes" id="UP000236729">
    <property type="component" value="Unassembled WGS sequence"/>
</dbReference>
<evidence type="ECO:0000313" key="4">
    <source>
        <dbReference type="EMBL" id="SFC64742.1"/>
    </source>
</evidence>
<dbReference type="SMR" id="A0A1H5V6H8"/>
<feature type="domain" description="UspA" evidence="2">
    <location>
        <begin position="7"/>
        <end position="128"/>
    </location>
</feature>
<accession>A0A1H5V6H8</accession>
<reference evidence="3" key="2">
    <citation type="submission" date="2016-10" db="EMBL/GenBank/DDBJ databases">
        <authorList>
            <person name="de Groot N.N."/>
        </authorList>
    </citation>
    <scope>NUCLEOTIDE SEQUENCE [LARGE SCALE GENOMIC DNA]</scope>
    <source>
        <strain evidence="3">ATCC 20501</strain>
    </source>
</reference>
<accession>A0A1I1KWQ8</accession>
<dbReference type="InterPro" id="IPR014729">
    <property type="entry name" value="Rossmann-like_a/b/a_fold"/>
</dbReference>
<dbReference type="PRINTS" id="PR01438">
    <property type="entry name" value="UNVRSLSTRESS"/>
</dbReference>
<feature type="domain" description="UspA" evidence="2">
    <location>
        <begin position="137"/>
        <end position="271"/>
    </location>
</feature>
<dbReference type="InterPro" id="IPR006015">
    <property type="entry name" value="Universal_stress_UspA"/>
</dbReference>
<dbReference type="InterPro" id="IPR006016">
    <property type="entry name" value="UspA"/>
</dbReference>
<name>A0A1H5V6H8_9PSEU</name>
<dbReference type="AlphaFoldDB" id="A0A1H5V6H8"/>
<dbReference type="Proteomes" id="UP000199690">
    <property type="component" value="Unassembled WGS sequence"/>
</dbReference>
<reference evidence="5 6" key="1">
    <citation type="submission" date="2016-10" db="EMBL/GenBank/DDBJ databases">
        <authorList>
            <person name="Varghese N."/>
            <person name="Submissions S."/>
        </authorList>
    </citation>
    <scope>NUCLEOTIDE SEQUENCE [LARGE SCALE GENOMIC DNA]</scope>
    <source>
        <strain evidence="6">ATCC 20501</strain>
        <strain evidence="4 5">CGMCC 4.3529</strain>
    </source>
</reference>
<dbReference type="SUPFAM" id="SSF52402">
    <property type="entry name" value="Adenine nucleotide alpha hydrolases-like"/>
    <property type="match status" value="2"/>
</dbReference>
<dbReference type="EMBL" id="FOME01000001">
    <property type="protein sequence ID" value="SFC64742.1"/>
    <property type="molecule type" value="Genomic_DNA"/>
</dbReference>
<evidence type="ECO:0000313" key="3">
    <source>
        <dbReference type="EMBL" id="SEF82820.1"/>
    </source>
</evidence>
<dbReference type="RefSeq" id="WP_093347131.1">
    <property type="nucleotide sequence ID" value="NZ_FNVB01000002.1"/>
</dbReference>
<dbReference type="Gene3D" id="3.40.50.620">
    <property type="entry name" value="HUPs"/>
    <property type="match status" value="2"/>
</dbReference>
<keyword evidence="5" id="KW-1185">Reference proteome</keyword>
<organism evidence="3 6">
    <name type="scientific">Saccharopolyspora kobensis</name>
    <dbReference type="NCBI Taxonomy" id="146035"/>
    <lineage>
        <taxon>Bacteria</taxon>
        <taxon>Bacillati</taxon>
        <taxon>Actinomycetota</taxon>
        <taxon>Actinomycetes</taxon>
        <taxon>Pseudonocardiales</taxon>
        <taxon>Pseudonocardiaceae</taxon>
        <taxon>Saccharopolyspora</taxon>
    </lineage>
</organism>
<dbReference type="EMBL" id="FNVB01000002">
    <property type="protein sequence ID" value="SEF82820.1"/>
    <property type="molecule type" value="Genomic_DNA"/>
</dbReference>
<sequence>MVVPEQPVVAGVDGSEGSVKAAYRAAAEASRRNTGLQLLIVNDDPARADHAEQVVRKIAAKCRVQTPDVVITAEVATGHPVEELVRRSAQAQLVVLGARGHGGFTDALLGGVSTGVATHAVCPVVVVREDIPITVGPVVVGVDESPCSLQALRFAYAEAARLHADLVVLQVWHEEGLLSAPLAPPDRDRVQHEVEQALEKQTAPLRAQYPQVATREVVQRGHPVSVLTDSARDARLLVVGHRGSGGFDGLFLGSVAAGVLHHATCPVAVVRSADGTG</sequence>
<gene>
    <name evidence="3" type="ORF">SAMN02982929_00780</name>
    <name evidence="4" type="ORF">SAMN05216506_1011290</name>
</gene>
<evidence type="ECO:0000313" key="6">
    <source>
        <dbReference type="Proteomes" id="UP000236729"/>
    </source>
</evidence>
<evidence type="ECO:0000256" key="1">
    <source>
        <dbReference type="ARBA" id="ARBA00008791"/>
    </source>
</evidence>
<comment type="similarity">
    <text evidence="1">Belongs to the universal stress protein A family.</text>
</comment>